<feature type="transmembrane region" description="Helical" evidence="10">
    <location>
        <begin position="41"/>
        <end position="61"/>
    </location>
</feature>
<feature type="transmembrane region" description="Helical" evidence="10">
    <location>
        <begin position="6"/>
        <end position="29"/>
    </location>
</feature>
<feature type="transmembrane region" description="Helical" evidence="10">
    <location>
        <begin position="250"/>
        <end position="266"/>
    </location>
</feature>
<dbReference type="eggNOG" id="COG1138">
    <property type="taxonomic scope" value="Bacteria"/>
</dbReference>
<dbReference type="GO" id="GO:0015232">
    <property type="term" value="F:heme transmembrane transporter activity"/>
    <property type="evidence" value="ECO:0007669"/>
    <property type="project" value="InterPro"/>
</dbReference>
<dbReference type="RefSeq" id="WP_016503491.1">
    <property type="nucleotide sequence ID" value="NZ_AMSD01000001.1"/>
</dbReference>
<protein>
    <submittedName>
        <fullName evidence="13">Cytochrome c-type biogenesis protein CcmF</fullName>
    </submittedName>
</protein>
<feature type="domain" description="Cytochrome c-type biogenesis protein CcmF C-terminal" evidence="12">
    <location>
        <begin position="316"/>
        <end position="638"/>
    </location>
</feature>
<feature type="transmembrane region" description="Helical" evidence="10">
    <location>
        <begin position="178"/>
        <end position="198"/>
    </location>
</feature>
<evidence type="ECO:0000256" key="4">
    <source>
        <dbReference type="ARBA" id="ARBA00022519"/>
    </source>
</evidence>
<evidence type="ECO:0000256" key="8">
    <source>
        <dbReference type="ARBA" id="ARBA00023136"/>
    </source>
</evidence>
<gene>
    <name evidence="13" type="primary">ccmF</name>
    <name evidence="13" type="ORF">O1U_0152</name>
</gene>
<dbReference type="InterPro" id="IPR003568">
    <property type="entry name" value="Cyt_c_biogenesis_CcmF"/>
</dbReference>
<comment type="similarity">
    <text evidence="2">Belongs to the CcmF/CycK/Ccl1/NrfE/CcsA family.</text>
</comment>
<dbReference type="InterPro" id="IPR003567">
    <property type="entry name" value="Cyt_c_biogenesis"/>
</dbReference>
<keyword evidence="3" id="KW-1003">Cell membrane</keyword>
<sequence>MIVEIGHFSIISALSITVLLSIIPLIGASRNNVILMYSAKPLSFAVFFLLLIAFLILLWAFYTNDFTLIYVAMNSNTQLPWYYRLSALWGAHEGSLLLWVLIQSGWTAAVSLYNRSIPQELISRVLAVMGMINFGFLLFIVVTSNPFIRTLPFFPIDGNDLNPLLQDFGLIVHPPMLYMGYVGFSVAFSFAIASLMTGNLDMVWIRFCRPWTITAWLCLTLGIALGSWWAYYELGWGGWWFWDPVENSSLMPWLSGTALMHSLAVSEKRGTFKKWTILLAIFTFSLSLLGTFLVRSGILMSVHAFAADPSRGIFMLSFLIFVIGGSLLLFAMRVKRIRSTGTFALVSRENALLGNNIFLITALLVVLVGTLLPLVHKQIGLGSLSVGTPFFNTIFFWLMLPFSFLLGIGPLIRWKRDQFQKFIKPMVISGLLSLGLSAVVVFVLDNNFNGILFIGLVMACWIIILHCIGLYERSTYRNNFLKGFLKLRASYWAMFFAHIGLSLSIIGIAVVQNCSIEHDIRLAPGEYFQIQDYHLYFKGLRNTNGPNYSSYIADFEIIKNGQYLTLLQAEKRIYFSSSLMMTEVGIDWGLTRDLYIAMGEPLEDNNSWSIHVAYKPFIRWIWIGLLFMAFGGLIAISDNRYSFHKFNLGR</sequence>
<feature type="transmembrane region" description="Helical" evidence="10">
    <location>
        <begin position="394"/>
        <end position="414"/>
    </location>
</feature>
<feature type="transmembrane region" description="Helical" evidence="10">
    <location>
        <begin position="210"/>
        <end position="230"/>
    </location>
</feature>
<feature type="transmembrane region" description="Helical" evidence="10">
    <location>
        <begin position="352"/>
        <end position="374"/>
    </location>
</feature>
<keyword evidence="14" id="KW-1185">Reference proteome</keyword>
<dbReference type="NCBIfam" id="NF007691">
    <property type="entry name" value="PRK10369.1"/>
    <property type="match status" value="1"/>
</dbReference>
<keyword evidence="8 10" id="KW-0472">Membrane</keyword>
<dbReference type="EMBL" id="AMSD01000001">
    <property type="protein sequence ID" value="EPE37693.1"/>
    <property type="molecule type" value="Genomic_DNA"/>
</dbReference>
<evidence type="ECO:0000256" key="3">
    <source>
        <dbReference type="ARBA" id="ARBA00022475"/>
    </source>
</evidence>
<feature type="transmembrane region" description="Helical" evidence="10">
    <location>
        <begin position="491"/>
        <end position="511"/>
    </location>
</feature>
<dbReference type="AlphaFoldDB" id="S3EHN1"/>
<evidence type="ECO:0000256" key="6">
    <source>
        <dbReference type="ARBA" id="ARBA00022748"/>
    </source>
</evidence>
<accession>S3EHN1</accession>
<feature type="transmembrane region" description="Helical" evidence="10">
    <location>
        <begin position="278"/>
        <end position="306"/>
    </location>
</feature>
<comment type="function">
    <text evidence="9">Required for the biogenesis of c-type cytochromes. Possible subunit of a heme lyase.</text>
</comment>
<evidence type="ECO:0000256" key="5">
    <source>
        <dbReference type="ARBA" id="ARBA00022692"/>
    </source>
</evidence>
<dbReference type="PRINTS" id="PR01410">
    <property type="entry name" value="CCBIOGENESIS"/>
</dbReference>
<dbReference type="GO" id="GO:0020037">
    <property type="term" value="F:heme binding"/>
    <property type="evidence" value="ECO:0007669"/>
    <property type="project" value="InterPro"/>
</dbReference>
<evidence type="ECO:0000256" key="9">
    <source>
        <dbReference type="ARBA" id="ARBA00037230"/>
    </source>
</evidence>
<reference evidence="13 14" key="1">
    <citation type="journal article" date="2014" name="Environ. Microbiol.">
        <title>Genomic signatures of obligate host dependence in the luminous bacterial symbiont of a vertebrate.</title>
        <authorList>
            <person name="Hendry T.A."/>
            <person name="de Wet J.R."/>
            <person name="Dunlap P.V."/>
        </authorList>
    </citation>
    <scope>NUCLEOTIDE SEQUENCE [LARGE SCALE GENOMIC DNA]</scope>
    <source>
        <strain evidence="13 14">Akat1</strain>
    </source>
</reference>
<evidence type="ECO:0000259" key="12">
    <source>
        <dbReference type="Pfam" id="PF16327"/>
    </source>
</evidence>
<evidence type="ECO:0000259" key="11">
    <source>
        <dbReference type="Pfam" id="PF01578"/>
    </source>
</evidence>
<dbReference type="PRINTS" id="PR01411">
    <property type="entry name" value="CCMFBIOGNSIS"/>
</dbReference>
<feature type="transmembrane region" description="Helical" evidence="10">
    <location>
        <begin position="312"/>
        <end position="331"/>
    </location>
</feature>
<organism evidence="13 14">
    <name type="scientific">Candidatus Photodesmus katoptron Akat1</name>
    <dbReference type="NCBI Taxonomy" id="1236703"/>
    <lineage>
        <taxon>Bacteria</taxon>
        <taxon>Pseudomonadati</taxon>
        <taxon>Pseudomonadota</taxon>
        <taxon>Gammaproteobacteria</taxon>
        <taxon>Vibrionales</taxon>
        <taxon>Vibrionaceae</taxon>
        <taxon>Candidatus Photodesmus</taxon>
    </lineage>
</organism>
<feature type="transmembrane region" description="Helical" evidence="10">
    <location>
        <begin position="426"/>
        <end position="444"/>
    </location>
</feature>
<feature type="transmembrane region" description="Helical" evidence="10">
    <location>
        <begin position="450"/>
        <end position="471"/>
    </location>
</feature>
<keyword evidence="6" id="KW-0201">Cytochrome c-type biogenesis</keyword>
<keyword evidence="4" id="KW-0997">Cell inner membrane</keyword>
<evidence type="ECO:0000256" key="10">
    <source>
        <dbReference type="SAM" id="Phobius"/>
    </source>
</evidence>
<evidence type="ECO:0000256" key="7">
    <source>
        <dbReference type="ARBA" id="ARBA00022989"/>
    </source>
</evidence>
<evidence type="ECO:0000256" key="1">
    <source>
        <dbReference type="ARBA" id="ARBA00004429"/>
    </source>
</evidence>
<comment type="caution">
    <text evidence="13">The sequence shown here is derived from an EMBL/GenBank/DDBJ whole genome shotgun (WGS) entry which is preliminary data.</text>
</comment>
<dbReference type="GO" id="GO:0005886">
    <property type="term" value="C:plasma membrane"/>
    <property type="evidence" value="ECO:0007669"/>
    <property type="project" value="UniProtKB-SubCell"/>
</dbReference>
<name>S3EHN1_9GAMM</name>
<proteinExistence type="inferred from homology"/>
<dbReference type="Pfam" id="PF16327">
    <property type="entry name" value="CcmF_C"/>
    <property type="match status" value="1"/>
</dbReference>
<dbReference type="PANTHER" id="PTHR43653:SF1">
    <property type="entry name" value="CYTOCHROME C-TYPE BIOGENESIS PROTEIN CCMF"/>
    <property type="match status" value="1"/>
</dbReference>
<dbReference type="Pfam" id="PF01578">
    <property type="entry name" value="Cytochrom_C_asm"/>
    <property type="match status" value="1"/>
</dbReference>
<dbReference type="NCBIfam" id="TIGR00353">
    <property type="entry name" value="nrfE"/>
    <property type="match status" value="1"/>
</dbReference>
<feature type="transmembrane region" description="Helical" evidence="10">
    <location>
        <begin position="121"/>
        <end position="142"/>
    </location>
</feature>
<evidence type="ECO:0000313" key="14">
    <source>
        <dbReference type="Proteomes" id="UP000053688"/>
    </source>
</evidence>
<evidence type="ECO:0000256" key="2">
    <source>
        <dbReference type="ARBA" id="ARBA00009186"/>
    </source>
</evidence>
<dbReference type="Proteomes" id="UP000053688">
    <property type="component" value="Unassembled WGS sequence"/>
</dbReference>
<keyword evidence="5 10" id="KW-0812">Transmembrane</keyword>
<dbReference type="PATRIC" id="fig|1236703.3.peg.140"/>
<comment type="subcellular location">
    <subcellularLocation>
        <location evidence="1">Cell inner membrane</location>
        <topology evidence="1">Multi-pass membrane protein</topology>
    </subcellularLocation>
</comment>
<keyword evidence="7 10" id="KW-1133">Transmembrane helix</keyword>
<feature type="domain" description="Cytochrome c assembly protein" evidence="11">
    <location>
        <begin position="89"/>
        <end position="296"/>
    </location>
</feature>
<dbReference type="GO" id="GO:0017004">
    <property type="term" value="P:cytochrome complex assembly"/>
    <property type="evidence" value="ECO:0007669"/>
    <property type="project" value="UniProtKB-KW"/>
</dbReference>
<dbReference type="STRING" id="28176.CF66_2273"/>
<feature type="transmembrane region" description="Helical" evidence="10">
    <location>
        <begin position="617"/>
        <end position="636"/>
    </location>
</feature>
<dbReference type="PANTHER" id="PTHR43653">
    <property type="entry name" value="CYTOCHROME C ASSEMBLY PROTEIN-RELATED"/>
    <property type="match status" value="1"/>
</dbReference>
<dbReference type="InterPro" id="IPR002541">
    <property type="entry name" value="Cyt_c_assembly"/>
</dbReference>
<evidence type="ECO:0000313" key="13">
    <source>
        <dbReference type="EMBL" id="EPE37693.1"/>
    </source>
</evidence>
<dbReference type="InterPro" id="IPR032523">
    <property type="entry name" value="CcmF_C"/>
</dbReference>